<dbReference type="Pfam" id="PF02887">
    <property type="entry name" value="PK_C"/>
    <property type="match status" value="1"/>
</dbReference>
<dbReference type="EnsemblMetazoa" id="GBRI020166-RA">
    <property type="protein sequence ID" value="GBRI020166-PA"/>
    <property type="gene ID" value="GBRI020166"/>
</dbReference>
<proteinExistence type="predicted"/>
<organism evidence="6 7">
    <name type="scientific">Glossina brevipalpis</name>
    <dbReference type="NCBI Taxonomy" id="37001"/>
    <lineage>
        <taxon>Eukaryota</taxon>
        <taxon>Metazoa</taxon>
        <taxon>Ecdysozoa</taxon>
        <taxon>Arthropoda</taxon>
        <taxon>Hexapoda</taxon>
        <taxon>Insecta</taxon>
        <taxon>Pterygota</taxon>
        <taxon>Neoptera</taxon>
        <taxon>Endopterygota</taxon>
        <taxon>Diptera</taxon>
        <taxon>Brachycera</taxon>
        <taxon>Muscomorpha</taxon>
        <taxon>Hippoboscoidea</taxon>
        <taxon>Glossinidae</taxon>
        <taxon>Glossina</taxon>
    </lineage>
</organism>
<evidence type="ECO:0000256" key="2">
    <source>
        <dbReference type="ARBA" id="ARBA00022679"/>
    </source>
</evidence>
<feature type="domain" description="Pyruvate kinase C-terminal" evidence="5">
    <location>
        <begin position="489"/>
        <end position="593"/>
    </location>
</feature>
<dbReference type="InterPro" id="IPR036918">
    <property type="entry name" value="Pyrv_Knase_C_sf"/>
</dbReference>
<evidence type="ECO:0000313" key="7">
    <source>
        <dbReference type="Proteomes" id="UP000091820"/>
    </source>
</evidence>
<dbReference type="GO" id="GO:0004743">
    <property type="term" value="F:pyruvate kinase activity"/>
    <property type="evidence" value="ECO:0007669"/>
    <property type="project" value="InterPro"/>
</dbReference>
<dbReference type="GO" id="GO:0030955">
    <property type="term" value="F:potassium ion binding"/>
    <property type="evidence" value="ECO:0007669"/>
    <property type="project" value="InterPro"/>
</dbReference>
<protein>
    <recommendedName>
        <fullName evidence="8">Pyruvate kinase barrel domain-containing protein</fullName>
    </recommendedName>
</protein>
<dbReference type="InterPro" id="IPR015793">
    <property type="entry name" value="Pyrv_Knase_brl"/>
</dbReference>
<sequence length="625" mass="71768">MEINGHIVDELLDEISQRLDFSAVAADLERMNVAREKLNYLQQQYVMQQIFTGKRQPSSATVSFLNLNKKLQSLQDNSSEESSFEEEGVEEIEETVCNELQDDAWLGFFKGFKILSEDEELCLSENKQCIDISDYDAKPLECLLRAGVRCFMFDLFKGTGFENQKNILRLRESELSISRESGFPVMATLFGVLSPRLQFTGVLEPADAVIPLEKGHALTLTYKREYSIHSSATMVFVNARFLIDDCKVNDFILIGPTIQVKIEAIRNCELHCKVMEPGLLRSRLPVRFPGRCNRISVSLEELEDITFAREVGVQVLISHTPGNRQYFEELSKTLSLLNCENVRLGTRIVINEVKEEDEDDLDWIAESYDVFLFELGMTQRPDECRDREIHDVSTDILELSAGVVNFIKKVYDKKKPIILNASLIAERRLFVHPSCLNEIFFYPDRYLFRSGDTENSFYFLFLQNAYFKQLTSIQLSMKPFCDTSHVGSDTLARSCAAAAENHNAQAFVVYSVVPDMSINISHFRPPAPIIYVTSIKSTSDYISMYHNIILLYFPSRDTEISHFERIYRSLLYGLAYLKCRRIVSKDKKVMLVYSSEEDTKFPDRYTIFKFPATNFAEKLEGSLKC</sequence>
<evidence type="ECO:0000259" key="4">
    <source>
        <dbReference type="Pfam" id="PF00224"/>
    </source>
</evidence>
<dbReference type="PANTHER" id="PTHR11817">
    <property type="entry name" value="PYRUVATE KINASE"/>
    <property type="match status" value="1"/>
</dbReference>
<reference evidence="7" key="1">
    <citation type="submission" date="2014-03" db="EMBL/GenBank/DDBJ databases">
        <authorList>
            <person name="Aksoy S."/>
            <person name="Warren W."/>
            <person name="Wilson R.K."/>
        </authorList>
    </citation>
    <scope>NUCLEOTIDE SEQUENCE [LARGE SCALE GENOMIC DNA]</scope>
    <source>
        <strain evidence="7">IAEA</strain>
    </source>
</reference>
<comment type="cofactor">
    <cofactor evidence="1">
        <name>K(+)</name>
        <dbReference type="ChEBI" id="CHEBI:29103"/>
    </cofactor>
</comment>
<keyword evidence="3" id="KW-0479">Metal-binding</keyword>
<dbReference type="InterPro" id="IPR011037">
    <property type="entry name" value="Pyrv_Knase-like_insert_dom_sf"/>
</dbReference>
<dbReference type="Pfam" id="PF00224">
    <property type="entry name" value="PK"/>
    <property type="match status" value="1"/>
</dbReference>
<evidence type="ECO:0008006" key="8">
    <source>
        <dbReference type="Google" id="ProtNLM"/>
    </source>
</evidence>
<dbReference type="SUPFAM" id="SSF52935">
    <property type="entry name" value="PK C-terminal domain-like"/>
    <property type="match status" value="1"/>
</dbReference>
<dbReference type="InterPro" id="IPR001697">
    <property type="entry name" value="Pyr_Knase"/>
</dbReference>
<dbReference type="InterPro" id="IPR015795">
    <property type="entry name" value="Pyrv_Knase_C"/>
</dbReference>
<dbReference type="STRING" id="37001.A0A1A9WHM4"/>
<evidence type="ECO:0000256" key="1">
    <source>
        <dbReference type="ARBA" id="ARBA00001958"/>
    </source>
</evidence>
<keyword evidence="7" id="KW-1185">Reference proteome</keyword>
<evidence type="ECO:0000256" key="3">
    <source>
        <dbReference type="ARBA" id="ARBA00022723"/>
    </source>
</evidence>
<name>A0A1A9WHM4_9MUSC</name>
<dbReference type="InterPro" id="IPR015806">
    <property type="entry name" value="Pyrv_Knase_insert_dom_sf"/>
</dbReference>
<accession>A0A1A9WHM4</accession>
<feature type="domain" description="Pyruvate kinase barrel" evidence="4">
    <location>
        <begin position="137"/>
        <end position="317"/>
    </location>
</feature>
<evidence type="ECO:0000259" key="5">
    <source>
        <dbReference type="Pfam" id="PF02887"/>
    </source>
</evidence>
<dbReference type="Gene3D" id="3.40.1380.20">
    <property type="entry name" value="Pyruvate kinase, C-terminal domain"/>
    <property type="match status" value="1"/>
</dbReference>
<evidence type="ECO:0000313" key="6">
    <source>
        <dbReference type="EnsemblMetazoa" id="GBRI020166-PA"/>
    </source>
</evidence>
<dbReference type="VEuPathDB" id="VectorBase:GBRI020166"/>
<dbReference type="Gene3D" id="2.40.33.10">
    <property type="entry name" value="PK beta-barrel domain-like"/>
    <property type="match status" value="1"/>
</dbReference>
<dbReference type="SUPFAM" id="SSF50800">
    <property type="entry name" value="PK beta-barrel domain-like"/>
    <property type="match status" value="1"/>
</dbReference>
<keyword evidence="2" id="KW-0808">Transferase</keyword>
<dbReference type="AlphaFoldDB" id="A0A1A9WHM4"/>
<dbReference type="GO" id="GO:0000287">
    <property type="term" value="F:magnesium ion binding"/>
    <property type="evidence" value="ECO:0007669"/>
    <property type="project" value="InterPro"/>
</dbReference>
<dbReference type="Proteomes" id="UP000091820">
    <property type="component" value="Unassembled WGS sequence"/>
</dbReference>
<reference evidence="6" key="2">
    <citation type="submission" date="2020-05" db="UniProtKB">
        <authorList>
            <consortium name="EnsemblMetazoa"/>
        </authorList>
    </citation>
    <scope>IDENTIFICATION</scope>
    <source>
        <strain evidence="6">IAEA</strain>
    </source>
</reference>